<comment type="subcellular location">
    <subcellularLocation>
        <location evidence="1">Endoplasmic reticulum membrane</location>
        <topology evidence="1">Multi-pass membrane protein</topology>
    </subcellularLocation>
    <subcellularLocation>
        <location evidence="8">Golgi apparatus membrane</location>
        <topology evidence="8">Multi-pass membrane protein</topology>
    </subcellularLocation>
    <subcellularLocation>
        <location evidence="8">Early endosome membrane</location>
        <topology evidence="8">Multi-pass membrane protein</topology>
    </subcellularLocation>
</comment>
<keyword evidence="8" id="KW-0460">Magnesium</keyword>
<dbReference type="GO" id="GO:0022890">
    <property type="term" value="F:inorganic cation transmembrane transporter activity"/>
    <property type="evidence" value="ECO:0007669"/>
    <property type="project" value="TreeGrafter"/>
</dbReference>
<evidence type="ECO:0000256" key="5">
    <source>
        <dbReference type="ARBA" id="ARBA00022824"/>
    </source>
</evidence>
<evidence type="ECO:0000256" key="2">
    <source>
        <dbReference type="ARBA" id="ARBA00006109"/>
    </source>
</evidence>
<evidence type="ECO:0000256" key="3">
    <source>
        <dbReference type="ARBA" id="ARBA00011276"/>
    </source>
</evidence>
<dbReference type="GO" id="GO:0072546">
    <property type="term" value="C:EMC complex"/>
    <property type="evidence" value="ECO:0007669"/>
    <property type="project" value="UniProtKB-UniRule"/>
</dbReference>
<dbReference type="PANTHER" id="PTHR21181">
    <property type="match status" value="1"/>
</dbReference>
<comment type="function">
    <text evidence="8">Part of the endoplasmic reticulum membrane protein complex (EMC) that enables the energy-independent insertion into endoplasmic reticulum membranes of newly synthesized membrane proteins. May be involved in Mg(2+) transport.</text>
</comment>
<keyword evidence="7 8" id="KW-0472">Membrane</keyword>
<dbReference type="EMBL" id="JARQZJ010000062">
    <property type="protein sequence ID" value="KAK9879796.1"/>
    <property type="molecule type" value="Genomic_DNA"/>
</dbReference>
<evidence type="ECO:0000256" key="4">
    <source>
        <dbReference type="ARBA" id="ARBA00022692"/>
    </source>
</evidence>
<comment type="caution">
    <text evidence="8">Lacks conserved residue(s) required for the propagation of feature annotation.</text>
</comment>
<proteinExistence type="inferred from homology"/>
<dbReference type="GO" id="GO:0031901">
    <property type="term" value="C:early endosome membrane"/>
    <property type="evidence" value="ECO:0007669"/>
    <property type="project" value="UniProtKB-SubCell"/>
</dbReference>
<dbReference type="InterPro" id="IPR018937">
    <property type="entry name" value="MMgT"/>
</dbReference>
<evidence type="ECO:0000256" key="7">
    <source>
        <dbReference type="ARBA" id="ARBA00023136"/>
    </source>
</evidence>
<reference evidence="9 10" key="1">
    <citation type="submission" date="2023-03" db="EMBL/GenBank/DDBJ databases">
        <title>Genome insight into feeding habits of ladybird beetles.</title>
        <authorList>
            <person name="Li H.-S."/>
            <person name="Huang Y.-H."/>
            <person name="Pang H."/>
        </authorList>
    </citation>
    <scope>NUCLEOTIDE SEQUENCE [LARGE SCALE GENOMIC DNA]</scope>
    <source>
        <strain evidence="9">SYSU_2023b</strain>
        <tissue evidence="9">Whole body</tissue>
    </source>
</reference>
<keyword evidence="8" id="KW-0333">Golgi apparatus</keyword>
<keyword evidence="10" id="KW-1185">Reference proteome</keyword>
<evidence type="ECO:0000313" key="10">
    <source>
        <dbReference type="Proteomes" id="UP001431783"/>
    </source>
</evidence>
<keyword evidence="8" id="KW-0967">Endosome</keyword>
<dbReference type="AlphaFoldDB" id="A0AAW1UJ96"/>
<comment type="similarity">
    <text evidence="2 8">Belongs to the membrane magnesium transporter (TC 1.A.67) family.</text>
</comment>
<evidence type="ECO:0000256" key="6">
    <source>
        <dbReference type="ARBA" id="ARBA00022989"/>
    </source>
</evidence>
<name>A0AAW1UJ96_9CUCU</name>
<sequence length="118" mass="13443">MSGGILYRILVIVGFMSLFHSAYSAAQHRSYLRLNELDFLGLPLDISIQAILSLYIIVYGILQVSGTFKEIKASAELDNKSWGTFRNIPSFYMFAHRGKAFSKFYNPVMSKSYLEEVE</sequence>
<evidence type="ECO:0000256" key="1">
    <source>
        <dbReference type="ARBA" id="ARBA00004477"/>
    </source>
</evidence>
<evidence type="ECO:0000256" key="8">
    <source>
        <dbReference type="RuleBase" id="RU367002"/>
    </source>
</evidence>
<comment type="caution">
    <text evidence="9">The sequence shown here is derived from an EMBL/GenBank/DDBJ whole genome shotgun (WGS) entry which is preliminary data.</text>
</comment>
<comment type="subunit">
    <text evidence="3">Component of the ER membrane protein complex (EMC).</text>
</comment>
<feature type="transmembrane region" description="Helical" evidence="8">
    <location>
        <begin position="40"/>
        <end position="62"/>
    </location>
</feature>
<protein>
    <recommendedName>
        <fullName evidence="8">Membrane magnesium transporter</fullName>
    </recommendedName>
</protein>
<keyword evidence="4 8" id="KW-0812">Transmembrane</keyword>
<keyword evidence="5 8" id="KW-0256">Endoplasmic reticulum</keyword>
<keyword evidence="8" id="KW-0813">Transport</keyword>
<dbReference type="Proteomes" id="UP001431783">
    <property type="component" value="Unassembled WGS sequence"/>
</dbReference>
<evidence type="ECO:0000313" key="9">
    <source>
        <dbReference type="EMBL" id="KAK9879796.1"/>
    </source>
</evidence>
<dbReference type="GO" id="GO:0005886">
    <property type="term" value="C:plasma membrane"/>
    <property type="evidence" value="ECO:0007669"/>
    <property type="project" value="TreeGrafter"/>
</dbReference>
<dbReference type="PANTHER" id="PTHR21181:SF7">
    <property type="entry name" value="ER MEMBRANE PROTEIN COMPLEX SUBUNIT 5"/>
    <property type="match status" value="1"/>
</dbReference>
<keyword evidence="6 8" id="KW-1133">Transmembrane helix</keyword>
<organism evidence="9 10">
    <name type="scientific">Henosepilachna vigintioctopunctata</name>
    <dbReference type="NCBI Taxonomy" id="420089"/>
    <lineage>
        <taxon>Eukaryota</taxon>
        <taxon>Metazoa</taxon>
        <taxon>Ecdysozoa</taxon>
        <taxon>Arthropoda</taxon>
        <taxon>Hexapoda</taxon>
        <taxon>Insecta</taxon>
        <taxon>Pterygota</taxon>
        <taxon>Neoptera</taxon>
        <taxon>Endopterygota</taxon>
        <taxon>Coleoptera</taxon>
        <taxon>Polyphaga</taxon>
        <taxon>Cucujiformia</taxon>
        <taxon>Coccinelloidea</taxon>
        <taxon>Coccinellidae</taxon>
        <taxon>Epilachninae</taxon>
        <taxon>Epilachnini</taxon>
        <taxon>Henosepilachna</taxon>
    </lineage>
</organism>
<dbReference type="Pfam" id="PF10270">
    <property type="entry name" value="MMgT"/>
    <property type="match status" value="1"/>
</dbReference>
<accession>A0AAW1UJ96</accession>
<gene>
    <name evidence="9" type="ORF">WA026_006856</name>
</gene>
<dbReference type="GO" id="GO:0000139">
    <property type="term" value="C:Golgi membrane"/>
    <property type="evidence" value="ECO:0007669"/>
    <property type="project" value="UniProtKB-SubCell"/>
</dbReference>